<feature type="region of interest" description="Disordered" evidence="4">
    <location>
        <begin position="989"/>
        <end position="1011"/>
    </location>
</feature>
<dbReference type="Gene3D" id="2.60.120.200">
    <property type="match status" value="1"/>
</dbReference>
<organism evidence="7 8">
    <name type="scientific">Catenulispora pinistramenti</name>
    <dbReference type="NCBI Taxonomy" id="2705254"/>
    <lineage>
        <taxon>Bacteria</taxon>
        <taxon>Bacillati</taxon>
        <taxon>Actinomycetota</taxon>
        <taxon>Actinomycetes</taxon>
        <taxon>Catenulisporales</taxon>
        <taxon>Catenulisporaceae</taxon>
        <taxon>Catenulispora</taxon>
    </lineage>
</organism>
<feature type="signal peptide" evidence="5">
    <location>
        <begin position="1"/>
        <end position="35"/>
    </location>
</feature>
<keyword evidence="3" id="KW-0720">Serine protease</keyword>
<dbReference type="CDD" id="cd04056">
    <property type="entry name" value="Peptidases_S53"/>
    <property type="match status" value="1"/>
</dbReference>
<dbReference type="PROSITE" id="PS00138">
    <property type="entry name" value="SUBTILASE_SER"/>
    <property type="match status" value="1"/>
</dbReference>
<evidence type="ECO:0000256" key="4">
    <source>
        <dbReference type="SAM" id="MobiDB-lite"/>
    </source>
</evidence>
<feature type="chain" id="PRO_5045601405" evidence="5">
    <location>
        <begin position="36"/>
        <end position="1365"/>
    </location>
</feature>
<dbReference type="SUPFAM" id="SSF52743">
    <property type="entry name" value="Subtilisin-like"/>
    <property type="match status" value="1"/>
</dbReference>
<evidence type="ECO:0000256" key="5">
    <source>
        <dbReference type="SAM" id="SignalP"/>
    </source>
</evidence>
<evidence type="ECO:0000256" key="3">
    <source>
        <dbReference type="ARBA" id="ARBA00022825"/>
    </source>
</evidence>
<feature type="region of interest" description="Disordered" evidence="4">
    <location>
        <begin position="409"/>
        <end position="508"/>
    </location>
</feature>
<dbReference type="Gene3D" id="2.60.40.1120">
    <property type="entry name" value="Carboxypeptidase-like, regulatory domain"/>
    <property type="match status" value="2"/>
</dbReference>
<keyword evidence="2" id="KW-0378">Hydrolase</keyword>
<dbReference type="InterPro" id="IPR008969">
    <property type="entry name" value="CarboxyPept-like_regulatory"/>
</dbReference>
<reference evidence="7 8" key="1">
    <citation type="submission" date="2020-02" db="EMBL/GenBank/DDBJ databases">
        <title>Acidophilic actinobacteria isolated from forest soil.</title>
        <authorList>
            <person name="Golinska P."/>
        </authorList>
    </citation>
    <scope>NUCLEOTIDE SEQUENCE [LARGE SCALE GENOMIC DNA]</scope>
    <source>
        <strain evidence="7 8">NL8</strain>
    </source>
</reference>
<dbReference type="SUPFAM" id="SSF49464">
    <property type="entry name" value="Carboxypeptidase regulatory domain-like"/>
    <property type="match status" value="2"/>
</dbReference>
<sequence length="1365" mass="138529">MFRMVRSGRRVGRGLAFVAALSTAALGAAVPTAAAGPVGQAPAPAPQAAGDSAAAGSPTYQSVCGVPKPGTFSCFALRRTDVHQPAHQNAAAAPPVGYGPADLRSAYSLPSDGGAGQTVAIVDAYDDPTAEADLATYRQQYGLSACTSASGCFSKVNQTGGTQYPTPNGSWAGEMSLDLDMVSAIAPRAHILLVEADDAGSANLAASVDEAVALGAKFVSNSYGADYTATPGSGEDPSDPTTLDPSYDHPGVAVIASAGDSGYGVAYPAASSYVTSVGGTHLTRAPGTARGWAETAWAGTGSGCSLYEPKPAFQHDAGCAKRTVADVSAVADPSTGVAVFDGGVWGVFGGTSVASPIIAGVYADAGTPAASTDPNSYPYAAGTGLNDVTAGTNGGCTVADQCNATPGYDGPTGLGTPDGLQAFRTGPHGTLRGTVTDRQADSQAGSQADSQAGSQADSQAGSQADSQAGSQADSQNDRQADSQADSQNDRHTGRPVVGAEVSDGTDVTHTDAQGRYTLALPAGPHDITIAEYGYTTATATATVTIGAGTTSTKNADLKPVPSATVSGTVTDGSGQGWPLYAQVSVNGDPNPVWTDPRTGRYTLTLPQNADYTLTVAPASPGYDAVTKTVHVAQASQSIDVAATADPWQATAPGYQLTLTGPTETFDSTTSAPAGWTVVNASGTTAGWQFNDPAARGNETGGSGGFAVADADNNFSADINTSLVSPAYDFSADTRPEVGFDTMWWDNPYYQQIDVQASDDGGATWSTVWTPDSEIAAGDYIVTDTHLDVPLAAYAGKPSVRLRFQDTAPRDGQYWGIDDVFVGQRDFTPIPGGVVVGTARDANTGQGAVDATVTDQDDPSVHAQTVANPNDPYLPSGFFSLFVPGPGRHVLTAAKVDYVSTPRPVDVRAHAAVAADYRLRAGQLQVRPGPITASVGSGGHISKTLTVTNIGSAPATLLLGQQADAASAAALNAAPGAPFQLVPGTYPTGAITGTRQAGNPEATRSATPPPDSWQNAQPLPGAVMDDVADAYDGKVYAGFGDAGLSFGDTTSGNLYVLDPTANTWTQLASATDGRQAPGHGIIGGKLYVAGGWTATGPVDPKLEIYDIAGNTWTTGAPEPTAYAGAGSATLGGKLYLVGGCAATTCGTTDVSVYDPATNTWSHTAPYPEPIAWTSCAAVNGKLYCAGGTNGSGANIQHAYAYYPATNTWSALPDMPIPLWGAAYAGANGMLVISSGVTTGNSLTNQSEVFSPATGTWSALPNANNATYRGAGALGFYKLGGSASGIQPTTDVEHLAGYAVDPGVSVPWLAENTTRLTLQPHQRMTVTVTMDADEAKIAQPGTYTADLVFGSSTPYPIPSVTVTLTVS</sequence>
<dbReference type="PANTHER" id="PTHR45632">
    <property type="entry name" value="LD33804P"/>
    <property type="match status" value="1"/>
</dbReference>
<dbReference type="InterPro" id="IPR030400">
    <property type="entry name" value="Sedolisin_dom"/>
</dbReference>
<dbReference type="PANTHER" id="PTHR45632:SF14">
    <property type="entry name" value="KELCH-LIKE PROTEIN 33"/>
    <property type="match status" value="1"/>
</dbReference>
<keyword evidence="8" id="KW-1185">Reference proteome</keyword>
<dbReference type="PROSITE" id="PS51695">
    <property type="entry name" value="SEDOLISIN"/>
    <property type="match status" value="1"/>
</dbReference>
<dbReference type="SUPFAM" id="SSF117281">
    <property type="entry name" value="Kelch motif"/>
    <property type="match status" value="1"/>
</dbReference>
<dbReference type="InterPro" id="IPR006652">
    <property type="entry name" value="Kelch_1"/>
</dbReference>
<dbReference type="Gene3D" id="2.120.10.80">
    <property type="entry name" value="Kelch-type beta propeller"/>
    <property type="match status" value="1"/>
</dbReference>
<dbReference type="Pfam" id="PF13620">
    <property type="entry name" value="CarboxypepD_reg"/>
    <property type="match status" value="1"/>
</dbReference>
<accession>A0ABS5L0L5</accession>
<dbReference type="InterPro" id="IPR015915">
    <property type="entry name" value="Kelch-typ_b-propeller"/>
</dbReference>
<protein>
    <submittedName>
        <fullName evidence="7">Choice-of-anchor J domain-containing protein</fullName>
    </submittedName>
</protein>
<evidence type="ECO:0000256" key="2">
    <source>
        <dbReference type="ARBA" id="ARBA00022801"/>
    </source>
</evidence>
<dbReference type="Gene3D" id="3.40.50.200">
    <property type="entry name" value="Peptidase S8/S53 domain"/>
    <property type="match status" value="1"/>
</dbReference>
<dbReference type="InterPro" id="IPR023828">
    <property type="entry name" value="Peptidase_S8_Ser-AS"/>
</dbReference>
<feature type="compositionally biased region" description="Polar residues" evidence="4">
    <location>
        <begin position="990"/>
        <end position="1011"/>
    </location>
</feature>
<keyword evidence="5" id="KW-0732">Signal</keyword>
<dbReference type="SMART" id="SM00612">
    <property type="entry name" value="Kelch"/>
    <property type="match status" value="4"/>
</dbReference>
<name>A0ABS5L0L5_9ACTN</name>
<dbReference type="EMBL" id="JAAFYZ010000159">
    <property type="protein sequence ID" value="MBS2551877.1"/>
    <property type="molecule type" value="Genomic_DNA"/>
</dbReference>
<evidence type="ECO:0000256" key="1">
    <source>
        <dbReference type="ARBA" id="ARBA00022670"/>
    </source>
</evidence>
<feature type="domain" description="Peptidase S53" evidence="6">
    <location>
        <begin position="97"/>
        <end position="429"/>
    </location>
</feature>
<evidence type="ECO:0000313" key="8">
    <source>
        <dbReference type="Proteomes" id="UP000730482"/>
    </source>
</evidence>
<feature type="compositionally biased region" description="Polar residues" evidence="4">
    <location>
        <begin position="441"/>
        <end position="474"/>
    </location>
</feature>
<dbReference type="Proteomes" id="UP000730482">
    <property type="component" value="Unassembled WGS sequence"/>
</dbReference>
<proteinExistence type="predicted"/>
<dbReference type="Pfam" id="PF24681">
    <property type="entry name" value="Kelch_KLHDC2_KLHL20_DRC7"/>
    <property type="match status" value="1"/>
</dbReference>
<dbReference type="NCBIfam" id="NF038128">
    <property type="entry name" value="choice_anch_J"/>
    <property type="match status" value="1"/>
</dbReference>
<dbReference type="InterPro" id="IPR036852">
    <property type="entry name" value="Peptidase_S8/S53_dom_sf"/>
</dbReference>
<keyword evidence="1" id="KW-0645">Protease</keyword>
<evidence type="ECO:0000259" key="6">
    <source>
        <dbReference type="PROSITE" id="PS51695"/>
    </source>
</evidence>
<gene>
    <name evidence="7" type="ORF">KGQ19_33940</name>
</gene>
<evidence type="ECO:0000313" key="7">
    <source>
        <dbReference type="EMBL" id="MBS2551877.1"/>
    </source>
</evidence>
<comment type="caution">
    <text evidence="7">The sequence shown here is derived from an EMBL/GenBank/DDBJ whole genome shotgun (WGS) entry which is preliminary data.</text>
</comment>